<dbReference type="Proteomes" id="UP000001542">
    <property type="component" value="Unassembled WGS sequence"/>
</dbReference>
<dbReference type="SUPFAM" id="SSF56784">
    <property type="entry name" value="HAD-like"/>
    <property type="match status" value="1"/>
</dbReference>
<dbReference type="RefSeq" id="XP_001314925.1">
    <property type="nucleotide sequence ID" value="XM_001314890.1"/>
</dbReference>
<protein>
    <submittedName>
        <fullName evidence="1">HAD-superfamily hydrolase, subfamily IA, variant 3 containing protein</fullName>
    </submittedName>
</protein>
<dbReference type="SFLD" id="SFLDG01129">
    <property type="entry name" value="C1.5:_HAD__Beta-PGM__Phosphata"/>
    <property type="match status" value="1"/>
</dbReference>
<reference evidence="1" key="2">
    <citation type="journal article" date="2007" name="Science">
        <title>Draft genome sequence of the sexually transmitted pathogen Trichomonas vaginalis.</title>
        <authorList>
            <person name="Carlton J.M."/>
            <person name="Hirt R.P."/>
            <person name="Silva J.C."/>
            <person name="Delcher A.L."/>
            <person name="Schatz M."/>
            <person name="Zhao Q."/>
            <person name="Wortman J.R."/>
            <person name="Bidwell S.L."/>
            <person name="Alsmark U.C.M."/>
            <person name="Besteiro S."/>
            <person name="Sicheritz-Ponten T."/>
            <person name="Noel C.J."/>
            <person name="Dacks J.B."/>
            <person name="Foster P.G."/>
            <person name="Simillion C."/>
            <person name="Van de Peer Y."/>
            <person name="Miranda-Saavedra D."/>
            <person name="Barton G.J."/>
            <person name="Westrop G.D."/>
            <person name="Mueller S."/>
            <person name="Dessi D."/>
            <person name="Fiori P.L."/>
            <person name="Ren Q."/>
            <person name="Paulsen I."/>
            <person name="Zhang H."/>
            <person name="Bastida-Corcuera F.D."/>
            <person name="Simoes-Barbosa A."/>
            <person name="Brown M.T."/>
            <person name="Hayes R.D."/>
            <person name="Mukherjee M."/>
            <person name="Okumura C.Y."/>
            <person name="Schneider R."/>
            <person name="Smith A.J."/>
            <person name="Vanacova S."/>
            <person name="Villalvazo M."/>
            <person name="Haas B.J."/>
            <person name="Pertea M."/>
            <person name="Feldblyum T.V."/>
            <person name="Utterback T.R."/>
            <person name="Shu C.L."/>
            <person name="Osoegawa K."/>
            <person name="de Jong P.J."/>
            <person name="Hrdy I."/>
            <person name="Horvathova L."/>
            <person name="Zubacova Z."/>
            <person name="Dolezal P."/>
            <person name="Malik S.B."/>
            <person name="Logsdon J.M. Jr."/>
            <person name="Henze K."/>
            <person name="Gupta A."/>
            <person name="Wang C.C."/>
            <person name="Dunne R.L."/>
            <person name="Upcroft J.A."/>
            <person name="Upcroft P."/>
            <person name="White O."/>
            <person name="Salzberg S.L."/>
            <person name="Tang P."/>
            <person name="Chiu C.-H."/>
            <person name="Lee Y.-S."/>
            <person name="Embley T.M."/>
            <person name="Coombs G.H."/>
            <person name="Mottram J.C."/>
            <person name="Tachezy J."/>
            <person name="Fraser-Liggett C.M."/>
            <person name="Johnson P.J."/>
        </authorList>
    </citation>
    <scope>NUCLEOTIDE SEQUENCE [LARGE SCALE GENOMIC DNA]</scope>
    <source>
        <strain evidence="1">G3</strain>
    </source>
</reference>
<dbReference type="Gene3D" id="3.40.50.1000">
    <property type="entry name" value="HAD superfamily/HAD-like"/>
    <property type="match status" value="1"/>
</dbReference>
<dbReference type="EMBL" id="DS113527">
    <property type="protein sequence ID" value="EAY02702.1"/>
    <property type="molecule type" value="Genomic_DNA"/>
</dbReference>
<dbReference type="Pfam" id="PF13419">
    <property type="entry name" value="HAD_2"/>
    <property type="match status" value="1"/>
</dbReference>
<sequence length="234" mass="26619">MAEQQKFVVPNKIKACIFDSDGTIVDTLAIYWSMMEEMANDKFTTEFKVSLNGRSDIDVATAMVTKYNMGMTPEEYLAKRDPIINKRLAFSPLVKGIDRIIRKVHEMGIPKAIGTSSQREPFEIKYSQHPEIRNLFQTTVCGDEVKQAKPDPTVFLVASKKLGDFKPENVLVFEDAYIGVVAARNAGMNVVMLHNDGTDFEENVKQYGARPTKVVEDWDDFDFSWFDWDVQAKN</sequence>
<keyword evidence="1" id="KW-0378">Hydrolase</keyword>
<name>A2EXA3_TRIV3</name>
<dbReference type="VEuPathDB" id="TrichDB:TVAG_440810"/>
<gene>
    <name evidence="1" type="ORF">TVAG_440810</name>
</gene>
<dbReference type="InterPro" id="IPR041492">
    <property type="entry name" value="HAD_2"/>
</dbReference>
<organism evidence="1 2">
    <name type="scientific">Trichomonas vaginalis (strain ATCC PRA-98 / G3)</name>
    <dbReference type="NCBI Taxonomy" id="412133"/>
    <lineage>
        <taxon>Eukaryota</taxon>
        <taxon>Metamonada</taxon>
        <taxon>Parabasalia</taxon>
        <taxon>Trichomonadida</taxon>
        <taxon>Trichomonadidae</taxon>
        <taxon>Trichomonas</taxon>
    </lineage>
</organism>
<dbReference type="InParanoid" id="A2EXA3"/>
<dbReference type="FunCoup" id="A2EXA3">
    <property type="interactions" value="20"/>
</dbReference>
<dbReference type="GO" id="GO:0016791">
    <property type="term" value="F:phosphatase activity"/>
    <property type="evidence" value="ECO:0000318"/>
    <property type="project" value="GO_Central"/>
</dbReference>
<dbReference type="PANTHER" id="PTHR18901">
    <property type="entry name" value="2-DEOXYGLUCOSE-6-PHOSPHATE PHOSPHATASE 2"/>
    <property type="match status" value="1"/>
</dbReference>
<dbReference type="OrthoDB" id="40579at2759"/>
<evidence type="ECO:0000313" key="2">
    <source>
        <dbReference type="Proteomes" id="UP000001542"/>
    </source>
</evidence>
<dbReference type="InterPro" id="IPR023198">
    <property type="entry name" value="PGP-like_dom2"/>
</dbReference>
<evidence type="ECO:0000313" key="1">
    <source>
        <dbReference type="EMBL" id="EAY02702.1"/>
    </source>
</evidence>
<dbReference type="InterPro" id="IPR023214">
    <property type="entry name" value="HAD_sf"/>
</dbReference>
<dbReference type="KEGG" id="tva:4760546"/>
<dbReference type="VEuPathDB" id="TrichDB:TVAGG3_0765840"/>
<dbReference type="InterPro" id="IPR006439">
    <property type="entry name" value="HAD-SF_hydro_IA"/>
</dbReference>
<dbReference type="FunFam" id="1.10.150.240:FF:000029">
    <property type="entry name" value="Haloacid dehalogenase-like hydrolase family protein"/>
    <property type="match status" value="1"/>
</dbReference>
<dbReference type="NCBIfam" id="TIGR01509">
    <property type="entry name" value="HAD-SF-IA-v3"/>
    <property type="match status" value="1"/>
</dbReference>
<dbReference type="SFLD" id="SFLDS00003">
    <property type="entry name" value="Haloacid_Dehalogenase"/>
    <property type="match status" value="1"/>
</dbReference>
<reference evidence="1" key="1">
    <citation type="submission" date="2006-10" db="EMBL/GenBank/DDBJ databases">
        <authorList>
            <person name="Amadeo P."/>
            <person name="Zhao Q."/>
            <person name="Wortman J."/>
            <person name="Fraser-Liggett C."/>
            <person name="Carlton J."/>
        </authorList>
    </citation>
    <scope>NUCLEOTIDE SEQUENCE</scope>
    <source>
        <strain evidence="1">G3</strain>
    </source>
</reference>
<dbReference type="SMR" id="A2EXA3"/>
<dbReference type="AlphaFoldDB" id="A2EXA3"/>
<keyword evidence="2" id="KW-1185">Reference proteome</keyword>
<proteinExistence type="predicted"/>
<dbReference type="InterPro" id="IPR036412">
    <property type="entry name" value="HAD-like_sf"/>
</dbReference>
<dbReference type="Gene3D" id="1.10.150.240">
    <property type="entry name" value="Putative phosphatase, domain 2"/>
    <property type="match status" value="1"/>
</dbReference>
<dbReference type="eggNOG" id="KOG2914">
    <property type="taxonomic scope" value="Eukaryota"/>
</dbReference>
<accession>A2EXA3</accession>
<dbReference type="PANTHER" id="PTHR18901:SF38">
    <property type="entry name" value="PSEUDOURIDINE-5'-PHOSPHATASE"/>
    <property type="match status" value="1"/>
</dbReference>